<accession>A0ACC0MQD4</accession>
<dbReference type="Proteomes" id="UP001062846">
    <property type="component" value="Chromosome 8"/>
</dbReference>
<evidence type="ECO:0000313" key="1">
    <source>
        <dbReference type="EMBL" id="KAI8542717.1"/>
    </source>
</evidence>
<name>A0ACC0MQD4_RHOML</name>
<reference evidence="1" key="1">
    <citation type="submission" date="2022-02" db="EMBL/GenBank/DDBJ databases">
        <title>Plant Genome Project.</title>
        <authorList>
            <person name="Zhang R.-G."/>
        </authorList>
    </citation>
    <scope>NUCLEOTIDE SEQUENCE</scope>
    <source>
        <strain evidence="1">AT1</strain>
    </source>
</reference>
<keyword evidence="2" id="KW-1185">Reference proteome</keyword>
<protein>
    <submittedName>
        <fullName evidence="1">Uncharacterized protein</fullName>
    </submittedName>
</protein>
<dbReference type="EMBL" id="CM046395">
    <property type="protein sequence ID" value="KAI8542717.1"/>
    <property type="molecule type" value="Genomic_DNA"/>
</dbReference>
<proteinExistence type="predicted"/>
<gene>
    <name evidence="1" type="ORF">RHMOL_Rhmol08G0160800</name>
</gene>
<sequence>MGHSVEPLDPSTTVGGSVVTSSGAGDIGGSGTGGDDSGPIGSPTRDPARGKGAVVEGEETTEAPFVYREEDVLFWPAATSSCHWPITKQEVAEHLSDEALAQLLEDNPAIGELVLRAKEDRERAIAASEAAERAERERKEREEPLRDMEAEERAEAEARWPRVTAVTEAGAMGGPDFSAEAYVPPTPHLFVPSGFAAYVPQRTEYDDELVLRDPEPVRIHICVIVYSVTNAYTRMNFEQLWAYVVLRMYSPTCKHLDLSTLPRALIWSKKNMGTKEGRGDLNAFRLYLDDLRTSHVYRPEPEYLARSRAVTASRVLLESAFDWQWYVGDRVTRQSLGYAVFQVPNEWVNEALCRMLAMENVIRRAASGIPLELRYPVPPPPQAQQAAAQRPQAQGQVASRSKRTQPPPQKKVATSAPTPPVATRRQTRSSPYKDASQEATR</sequence>
<evidence type="ECO:0000313" key="2">
    <source>
        <dbReference type="Proteomes" id="UP001062846"/>
    </source>
</evidence>
<comment type="caution">
    <text evidence="1">The sequence shown here is derived from an EMBL/GenBank/DDBJ whole genome shotgun (WGS) entry which is preliminary data.</text>
</comment>
<organism evidence="1 2">
    <name type="scientific">Rhododendron molle</name>
    <name type="common">Chinese azalea</name>
    <name type="synonym">Azalea mollis</name>
    <dbReference type="NCBI Taxonomy" id="49168"/>
    <lineage>
        <taxon>Eukaryota</taxon>
        <taxon>Viridiplantae</taxon>
        <taxon>Streptophyta</taxon>
        <taxon>Embryophyta</taxon>
        <taxon>Tracheophyta</taxon>
        <taxon>Spermatophyta</taxon>
        <taxon>Magnoliopsida</taxon>
        <taxon>eudicotyledons</taxon>
        <taxon>Gunneridae</taxon>
        <taxon>Pentapetalae</taxon>
        <taxon>asterids</taxon>
        <taxon>Ericales</taxon>
        <taxon>Ericaceae</taxon>
        <taxon>Ericoideae</taxon>
        <taxon>Rhodoreae</taxon>
        <taxon>Rhododendron</taxon>
    </lineage>
</organism>